<evidence type="ECO:0000256" key="1">
    <source>
        <dbReference type="SAM" id="MobiDB-lite"/>
    </source>
</evidence>
<comment type="caution">
    <text evidence="2">The sequence shown here is derived from an EMBL/GenBank/DDBJ whole genome shotgun (WGS) entry which is preliminary data.</text>
</comment>
<gene>
    <name evidence="2" type="ORF">C4N9_16585</name>
</gene>
<keyword evidence="3" id="KW-1185">Reference proteome</keyword>
<dbReference type="AlphaFoldDB" id="A0A2U2C6X6"/>
<protein>
    <submittedName>
        <fullName evidence="2">Uncharacterized protein</fullName>
    </submittedName>
</protein>
<organism evidence="2 3">
    <name type="scientific">Pararhodobacter marinus</name>
    <dbReference type="NCBI Taxonomy" id="2184063"/>
    <lineage>
        <taxon>Bacteria</taxon>
        <taxon>Pseudomonadati</taxon>
        <taxon>Pseudomonadota</taxon>
        <taxon>Alphaproteobacteria</taxon>
        <taxon>Rhodobacterales</taxon>
        <taxon>Paracoccaceae</taxon>
        <taxon>Pararhodobacter</taxon>
    </lineage>
</organism>
<name>A0A2U2C6X6_9RHOB</name>
<accession>A0A2U2C6X6</accession>
<evidence type="ECO:0000313" key="3">
    <source>
        <dbReference type="Proteomes" id="UP000244940"/>
    </source>
</evidence>
<dbReference type="EMBL" id="QEYD01000010">
    <property type="protein sequence ID" value="PWE27648.1"/>
    <property type="molecule type" value="Genomic_DNA"/>
</dbReference>
<sequence>MGWLLTHGPARKARRAGERAGRAAEGLDNRERNDAIHRQMLDAAARRPPDCDALADRLRDGRF</sequence>
<feature type="region of interest" description="Disordered" evidence="1">
    <location>
        <begin position="1"/>
        <end position="33"/>
    </location>
</feature>
<reference evidence="2 3" key="1">
    <citation type="submission" date="2018-05" db="EMBL/GenBank/DDBJ databases">
        <title>Pararhodobacter marina sp. nov., isolated from deep-sea water of the Indian Ocean.</title>
        <authorList>
            <person name="Lai Q.Sr."/>
            <person name="Liu X."/>
            <person name="Shao Z."/>
        </authorList>
    </citation>
    <scope>NUCLEOTIDE SEQUENCE [LARGE SCALE GENOMIC DNA]</scope>
    <source>
        <strain evidence="2 3">CIC4N-9</strain>
    </source>
</reference>
<proteinExistence type="predicted"/>
<feature type="compositionally biased region" description="Basic and acidic residues" evidence="1">
    <location>
        <begin position="15"/>
        <end position="33"/>
    </location>
</feature>
<dbReference type="Proteomes" id="UP000244940">
    <property type="component" value="Unassembled WGS sequence"/>
</dbReference>
<evidence type="ECO:0000313" key="2">
    <source>
        <dbReference type="EMBL" id="PWE27648.1"/>
    </source>
</evidence>